<proteinExistence type="predicted"/>
<evidence type="ECO:0008006" key="4">
    <source>
        <dbReference type="Google" id="ProtNLM"/>
    </source>
</evidence>
<evidence type="ECO:0000313" key="3">
    <source>
        <dbReference type="Proteomes" id="UP000187074"/>
    </source>
</evidence>
<evidence type="ECO:0000313" key="2">
    <source>
        <dbReference type="EMBL" id="OME92230.1"/>
    </source>
</evidence>
<accession>A0A1R1B144</accession>
<organism evidence="2 3">
    <name type="scientific">Paenibacillus lautus</name>
    <name type="common">Bacillus lautus</name>
    <dbReference type="NCBI Taxonomy" id="1401"/>
    <lineage>
        <taxon>Bacteria</taxon>
        <taxon>Bacillati</taxon>
        <taxon>Bacillota</taxon>
        <taxon>Bacilli</taxon>
        <taxon>Bacillales</taxon>
        <taxon>Paenibacillaceae</taxon>
        <taxon>Paenibacillus</taxon>
    </lineage>
</organism>
<gene>
    <name evidence="2" type="ORF">BK123_16615</name>
</gene>
<evidence type="ECO:0000256" key="1">
    <source>
        <dbReference type="SAM" id="MobiDB-lite"/>
    </source>
</evidence>
<dbReference type="RefSeq" id="WP_076323484.1">
    <property type="nucleotide sequence ID" value="NZ_JBCNGN010000004.1"/>
</dbReference>
<sequence length="131" mass="14965">MKKGKHSLKKAHLSQTTDRFQHRMSGNTSINVGHRHRFRNLTDRFIPGIGTHRHSFNGITQVADGHRHRYSGITGAAINGQGPRHFHRFRQMTQFADGHRHLLSGRTSVPIRVSGSTLHRHGIIIENIKRM</sequence>
<dbReference type="STRING" id="1401.BK123_16615"/>
<dbReference type="Proteomes" id="UP000187074">
    <property type="component" value="Unassembled WGS sequence"/>
</dbReference>
<feature type="region of interest" description="Disordered" evidence="1">
    <location>
        <begin position="1"/>
        <end position="20"/>
    </location>
</feature>
<reference evidence="2 3" key="1">
    <citation type="submission" date="2016-11" db="EMBL/GenBank/DDBJ databases">
        <title>Paenibacillus species isolates.</title>
        <authorList>
            <person name="Beno S.M."/>
        </authorList>
    </citation>
    <scope>NUCLEOTIDE SEQUENCE [LARGE SCALE GENOMIC DNA]</scope>
    <source>
        <strain evidence="2 3">FSL F4-0100</strain>
    </source>
</reference>
<name>A0A1R1B144_PAELA</name>
<comment type="caution">
    <text evidence="2">The sequence shown here is derived from an EMBL/GenBank/DDBJ whole genome shotgun (WGS) entry which is preliminary data.</text>
</comment>
<feature type="compositionally biased region" description="Basic residues" evidence="1">
    <location>
        <begin position="1"/>
        <end position="12"/>
    </location>
</feature>
<protein>
    <recommendedName>
        <fullName evidence="4">YmaF family protein</fullName>
    </recommendedName>
</protein>
<dbReference type="Pfam" id="PF12788">
    <property type="entry name" value="YmaF"/>
    <property type="match status" value="1"/>
</dbReference>
<dbReference type="EMBL" id="MRTF01000005">
    <property type="protein sequence ID" value="OME92230.1"/>
    <property type="molecule type" value="Genomic_DNA"/>
</dbReference>
<dbReference type="OrthoDB" id="1682334at2"/>
<dbReference type="InterPro" id="IPR024307">
    <property type="entry name" value="YmaF"/>
</dbReference>
<dbReference type="AlphaFoldDB" id="A0A1R1B144"/>